<dbReference type="Gene3D" id="3.40.50.150">
    <property type="entry name" value="Vaccinia Virus protein VP39"/>
    <property type="match status" value="1"/>
</dbReference>
<reference evidence="1 2" key="1">
    <citation type="submission" date="2017-07" db="EMBL/GenBank/DDBJ databases">
        <title>Recovery of genomes from metagenomes via a dereplication, aggregation, and scoring strategy.</title>
        <authorList>
            <person name="Sieber C.M."/>
            <person name="Probst A.J."/>
            <person name="Sharrar A."/>
            <person name="Thomas B.C."/>
            <person name="Hess M."/>
            <person name="Tringe S.G."/>
            <person name="Banfield J.F."/>
        </authorList>
    </citation>
    <scope>NUCLEOTIDE SEQUENCE [LARGE SCALE GENOMIC DNA]</scope>
    <source>
        <strain evidence="1">JGI_Cruoil_03_44_89</strain>
    </source>
</reference>
<protein>
    <recommendedName>
        <fullName evidence="3">Methyltransferase domain-containing protein</fullName>
    </recommendedName>
</protein>
<evidence type="ECO:0000313" key="1">
    <source>
        <dbReference type="EMBL" id="OYD13650.1"/>
    </source>
</evidence>
<dbReference type="EMBL" id="NOZQ01000229">
    <property type="protein sequence ID" value="OYD13650.1"/>
    <property type="molecule type" value="Genomic_DNA"/>
</dbReference>
<sequence length="78" mass="8820">MGDSVKKKAIMSLVDNVVKYYAVRASEYDDTAGYTDPISERLRVPIKTRYQQAFAGHEVLEIACGTGYWTGEVYYLNC</sequence>
<evidence type="ECO:0008006" key="3">
    <source>
        <dbReference type="Google" id="ProtNLM"/>
    </source>
</evidence>
<comment type="caution">
    <text evidence="1">The sequence shown here is derived from an EMBL/GenBank/DDBJ whole genome shotgun (WGS) entry which is preliminary data.</text>
</comment>
<dbReference type="AlphaFoldDB" id="A0A235BMH3"/>
<name>A0A235BMH3_UNCW3</name>
<proteinExistence type="predicted"/>
<gene>
    <name evidence="1" type="ORF">CH333_10550</name>
</gene>
<dbReference type="SUPFAM" id="SSF53335">
    <property type="entry name" value="S-adenosyl-L-methionine-dependent methyltransferases"/>
    <property type="match status" value="1"/>
</dbReference>
<organism evidence="1 2">
    <name type="scientific">candidate division WOR-3 bacterium JGI_Cruoil_03_44_89</name>
    <dbReference type="NCBI Taxonomy" id="1973748"/>
    <lineage>
        <taxon>Bacteria</taxon>
        <taxon>Bacteria division WOR-3</taxon>
    </lineage>
</organism>
<dbReference type="Proteomes" id="UP000215215">
    <property type="component" value="Unassembled WGS sequence"/>
</dbReference>
<accession>A0A235BMH3</accession>
<evidence type="ECO:0000313" key="2">
    <source>
        <dbReference type="Proteomes" id="UP000215215"/>
    </source>
</evidence>
<dbReference type="InterPro" id="IPR029063">
    <property type="entry name" value="SAM-dependent_MTases_sf"/>
</dbReference>